<dbReference type="GO" id="GO:0015628">
    <property type="term" value="P:protein secretion by the type II secretion system"/>
    <property type="evidence" value="ECO:0007669"/>
    <property type="project" value="InterPro"/>
</dbReference>
<protein>
    <recommendedName>
        <fullName evidence="10">General secretion pathway protein N</fullName>
    </recommendedName>
</protein>
<sequence length="257" mass="27889">MKSRIGYALVFCGIYVLSLLAITPASFVSKELESQVEGLALYGVEGTLWSGELQALEINGIRLKNVEWSLSPFALLLGNARLQFALNSDELQSDGVVEIGLLSDSTTLRDVDIRFPIEKYAQQLGVAGFDLSGNIELNLHHLTYQNNLISGLSGVLVWYESGISGALAMGDIQADLEQHDGLLTAILSDRGGPVKLDGDLSLQGSGHYQFKSILEVRDDSDLSLKQTLRLMGRTVGDNRVEVNTNGQVALPVWIKLG</sequence>
<dbReference type="PROSITE" id="PS01142">
    <property type="entry name" value="T2SP_N"/>
    <property type="match status" value="1"/>
</dbReference>
<dbReference type="GO" id="GO:0005886">
    <property type="term" value="C:plasma membrane"/>
    <property type="evidence" value="ECO:0007669"/>
    <property type="project" value="UniProtKB-SubCell"/>
</dbReference>
<evidence type="ECO:0000256" key="4">
    <source>
        <dbReference type="ARBA" id="ARBA00022519"/>
    </source>
</evidence>
<keyword evidence="4" id="KW-0997">Cell inner membrane</keyword>
<name>A0A3B0Z8N7_9ZZZZ</name>
<accession>A0A3B0Z8N7</accession>
<keyword evidence="8" id="KW-1133">Transmembrane helix</keyword>
<evidence type="ECO:0000256" key="2">
    <source>
        <dbReference type="ARBA" id="ARBA00022448"/>
    </source>
</evidence>
<evidence type="ECO:0000256" key="8">
    <source>
        <dbReference type="SAM" id="Phobius"/>
    </source>
</evidence>
<evidence type="ECO:0000256" key="7">
    <source>
        <dbReference type="ARBA" id="ARBA00023136"/>
    </source>
</evidence>
<dbReference type="EMBL" id="UOFP01000203">
    <property type="protein sequence ID" value="VAW87901.1"/>
    <property type="molecule type" value="Genomic_DNA"/>
</dbReference>
<dbReference type="GO" id="GO:0015627">
    <property type="term" value="C:type II protein secretion system complex"/>
    <property type="evidence" value="ECO:0007669"/>
    <property type="project" value="InterPro"/>
</dbReference>
<keyword evidence="3" id="KW-1003">Cell membrane</keyword>
<keyword evidence="5 8" id="KW-0812">Transmembrane</keyword>
<organism evidence="9">
    <name type="scientific">hydrothermal vent metagenome</name>
    <dbReference type="NCBI Taxonomy" id="652676"/>
    <lineage>
        <taxon>unclassified sequences</taxon>
        <taxon>metagenomes</taxon>
        <taxon>ecological metagenomes</taxon>
    </lineage>
</organism>
<evidence type="ECO:0000313" key="9">
    <source>
        <dbReference type="EMBL" id="VAW87901.1"/>
    </source>
</evidence>
<feature type="transmembrane region" description="Helical" evidence="8">
    <location>
        <begin position="7"/>
        <end position="27"/>
    </location>
</feature>
<evidence type="ECO:0000256" key="6">
    <source>
        <dbReference type="ARBA" id="ARBA00022927"/>
    </source>
</evidence>
<dbReference type="InterPro" id="IPR022792">
    <property type="entry name" value="T2SS_protein-GspN"/>
</dbReference>
<keyword evidence="7 8" id="KW-0472">Membrane</keyword>
<dbReference type="AlphaFoldDB" id="A0A3B0Z8N7"/>
<evidence type="ECO:0000256" key="3">
    <source>
        <dbReference type="ARBA" id="ARBA00022475"/>
    </source>
</evidence>
<gene>
    <name evidence="9" type="ORF">MNBD_GAMMA18-1309</name>
</gene>
<comment type="subcellular location">
    <subcellularLocation>
        <location evidence="1">Cell inner membrane</location>
    </subcellularLocation>
</comment>
<evidence type="ECO:0000256" key="5">
    <source>
        <dbReference type="ARBA" id="ARBA00022692"/>
    </source>
</evidence>
<proteinExistence type="predicted"/>
<evidence type="ECO:0000256" key="1">
    <source>
        <dbReference type="ARBA" id="ARBA00004533"/>
    </source>
</evidence>
<keyword evidence="2" id="KW-0813">Transport</keyword>
<dbReference type="InterPro" id="IPR000645">
    <property type="entry name" value="T2SS_GspN_CS"/>
</dbReference>
<keyword evidence="6" id="KW-0653">Protein transport</keyword>
<reference evidence="9" key="1">
    <citation type="submission" date="2018-06" db="EMBL/GenBank/DDBJ databases">
        <authorList>
            <person name="Zhirakovskaya E."/>
        </authorList>
    </citation>
    <scope>NUCLEOTIDE SEQUENCE</scope>
</reference>
<dbReference type="Pfam" id="PF01203">
    <property type="entry name" value="T2SSN"/>
    <property type="match status" value="1"/>
</dbReference>
<evidence type="ECO:0008006" key="10">
    <source>
        <dbReference type="Google" id="ProtNLM"/>
    </source>
</evidence>